<dbReference type="Proteomes" id="UP000253977">
    <property type="component" value="Unassembled WGS sequence"/>
</dbReference>
<accession>A0A369THW6</accession>
<sequence length="159" mass="17723">MASARDIYQANLTAVSRALWARDLAAMLDHIALPNMMLTVDAQVVLSTPQEMSEAMLRFRDHLQDIGAEAYHRTCQDAKFLDADRRTIVGWHTTYILRGGTCLVAPFTNQMTLLRIDAAWKGVRIETATRITECPTVNPDMAARHLAEMARHSPMGGAQ</sequence>
<evidence type="ECO:0008006" key="3">
    <source>
        <dbReference type="Google" id="ProtNLM"/>
    </source>
</evidence>
<name>A0A369THW6_9RHOB</name>
<proteinExistence type="predicted"/>
<dbReference type="RefSeq" id="WP_114512201.1">
    <property type="nucleotide sequence ID" value="NZ_QPMK01000016.1"/>
</dbReference>
<dbReference type="OrthoDB" id="7717972at2"/>
<reference evidence="1 2" key="1">
    <citation type="submission" date="2018-07" db="EMBL/GenBank/DDBJ databases">
        <title>Thalassococcus profundi sp. nov., a marine bacterium isolated from deep seawater of Okinawa Trough.</title>
        <authorList>
            <person name="Yu M."/>
        </authorList>
    </citation>
    <scope>NUCLEOTIDE SEQUENCE [LARGE SCALE GENOMIC DNA]</scope>
    <source>
        <strain evidence="1 2">WRAS1</strain>
    </source>
</reference>
<gene>
    <name evidence="1" type="ORF">DU478_17205</name>
</gene>
<organism evidence="1 2">
    <name type="scientific">Thalassococcus profundi</name>
    <dbReference type="NCBI Taxonomy" id="2282382"/>
    <lineage>
        <taxon>Bacteria</taxon>
        <taxon>Pseudomonadati</taxon>
        <taxon>Pseudomonadota</taxon>
        <taxon>Alphaproteobacteria</taxon>
        <taxon>Rhodobacterales</taxon>
        <taxon>Roseobacteraceae</taxon>
        <taxon>Thalassococcus</taxon>
    </lineage>
</organism>
<keyword evidence="2" id="KW-1185">Reference proteome</keyword>
<evidence type="ECO:0000313" key="1">
    <source>
        <dbReference type="EMBL" id="RDD64941.1"/>
    </source>
</evidence>
<evidence type="ECO:0000313" key="2">
    <source>
        <dbReference type="Proteomes" id="UP000253977"/>
    </source>
</evidence>
<comment type="caution">
    <text evidence="1">The sequence shown here is derived from an EMBL/GenBank/DDBJ whole genome shotgun (WGS) entry which is preliminary data.</text>
</comment>
<dbReference type="AlphaFoldDB" id="A0A369THW6"/>
<protein>
    <recommendedName>
        <fullName evidence="3">Nuclear transport factor 2 family protein</fullName>
    </recommendedName>
</protein>
<dbReference type="EMBL" id="QPMK01000016">
    <property type="protein sequence ID" value="RDD64941.1"/>
    <property type="molecule type" value="Genomic_DNA"/>
</dbReference>